<dbReference type="Proteomes" id="UP001164250">
    <property type="component" value="Chromosome 4"/>
</dbReference>
<protein>
    <submittedName>
        <fullName evidence="1">Uncharacterized protein</fullName>
    </submittedName>
</protein>
<comment type="caution">
    <text evidence="1">The sequence shown here is derived from an EMBL/GenBank/DDBJ whole genome shotgun (WGS) entry which is preliminary data.</text>
</comment>
<reference evidence="2" key="1">
    <citation type="journal article" date="2023" name="G3 (Bethesda)">
        <title>Genome assembly and association tests identify interacting loci associated with vigor, precocity, and sex in interspecific pistachio rootstocks.</title>
        <authorList>
            <person name="Palmer W."/>
            <person name="Jacygrad E."/>
            <person name="Sagayaradj S."/>
            <person name="Cavanaugh K."/>
            <person name="Han R."/>
            <person name="Bertier L."/>
            <person name="Beede B."/>
            <person name="Kafkas S."/>
            <person name="Golino D."/>
            <person name="Preece J."/>
            <person name="Michelmore R."/>
        </authorList>
    </citation>
    <scope>NUCLEOTIDE SEQUENCE [LARGE SCALE GENOMIC DNA]</scope>
</reference>
<evidence type="ECO:0000313" key="1">
    <source>
        <dbReference type="EMBL" id="KAJ0099429.1"/>
    </source>
</evidence>
<accession>A0ACC1BKF7</accession>
<organism evidence="1 2">
    <name type="scientific">Pistacia atlantica</name>
    <dbReference type="NCBI Taxonomy" id="434234"/>
    <lineage>
        <taxon>Eukaryota</taxon>
        <taxon>Viridiplantae</taxon>
        <taxon>Streptophyta</taxon>
        <taxon>Embryophyta</taxon>
        <taxon>Tracheophyta</taxon>
        <taxon>Spermatophyta</taxon>
        <taxon>Magnoliopsida</taxon>
        <taxon>eudicotyledons</taxon>
        <taxon>Gunneridae</taxon>
        <taxon>Pentapetalae</taxon>
        <taxon>rosids</taxon>
        <taxon>malvids</taxon>
        <taxon>Sapindales</taxon>
        <taxon>Anacardiaceae</taxon>
        <taxon>Pistacia</taxon>
    </lineage>
</organism>
<proteinExistence type="predicted"/>
<keyword evidence="2" id="KW-1185">Reference proteome</keyword>
<sequence length="153" mass="17142">MWLHRTKKLRHDSSIKHSPRRRRHNILGFVTVRCWCNIRAINMAPKFFSLKKKFKLKSLGPTPNVDVVLSICLQSDIPRGQTGKSGTFPAQTPAGPATSASDVSGSTRSHPGPSGSSFKQTRDKQSLKRKDLDSKFMLPFITCPIQMYETLST</sequence>
<gene>
    <name evidence="1" type="ORF">Patl1_19754</name>
</gene>
<dbReference type="EMBL" id="CM047900">
    <property type="protein sequence ID" value="KAJ0099429.1"/>
    <property type="molecule type" value="Genomic_DNA"/>
</dbReference>
<evidence type="ECO:0000313" key="2">
    <source>
        <dbReference type="Proteomes" id="UP001164250"/>
    </source>
</evidence>
<name>A0ACC1BKF7_9ROSI</name>